<dbReference type="InterPro" id="IPR042099">
    <property type="entry name" value="ANL_N_sf"/>
</dbReference>
<organism evidence="3 4">
    <name type="scientific">Trifolium pratense</name>
    <name type="common">Red clover</name>
    <dbReference type="NCBI Taxonomy" id="57577"/>
    <lineage>
        <taxon>Eukaryota</taxon>
        <taxon>Viridiplantae</taxon>
        <taxon>Streptophyta</taxon>
        <taxon>Embryophyta</taxon>
        <taxon>Tracheophyta</taxon>
        <taxon>Spermatophyta</taxon>
        <taxon>Magnoliopsida</taxon>
        <taxon>eudicotyledons</taxon>
        <taxon>Gunneridae</taxon>
        <taxon>Pentapetalae</taxon>
        <taxon>rosids</taxon>
        <taxon>fabids</taxon>
        <taxon>Fabales</taxon>
        <taxon>Fabaceae</taxon>
        <taxon>Papilionoideae</taxon>
        <taxon>50 kb inversion clade</taxon>
        <taxon>NPAAA clade</taxon>
        <taxon>Hologalegina</taxon>
        <taxon>IRL clade</taxon>
        <taxon>Trifolieae</taxon>
        <taxon>Trifolium</taxon>
    </lineage>
</organism>
<dbReference type="InterPro" id="IPR000873">
    <property type="entry name" value="AMP-dep_synth/lig_dom"/>
</dbReference>
<dbReference type="GO" id="GO:0006631">
    <property type="term" value="P:fatty acid metabolic process"/>
    <property type="evidence" value="ECO:0007669"/>
    <property type="project" value="TreeGrafter"/>
</dbReference>
<proteinExistence type="inferred from homology"/>
<name>A0A2K3MFN3_TRIPR</name>
<protein>
    <submittedName>
        <fullName evidence="3">Malonate-CoA ligase-like protein</fullName>
    </submittedName>
</protein>
<dbReference type="ExpressionAtlas" id="A0A2K3MFN3">
    <property type="expression patterns" value="baseline"/>
</dbReference>
<dbReference type="STRING" id="57577.A0A2K3MFN3"/>
<dbReference type="PRINTS" id="PR00154">
    <property type="entry name" value="AMPBINDING"/>
</dbReference>
<dbReference type="GO" id="GO:0031956">
    <property type="term" value="F:medium-chain fatty acid-CoA ligase activity"/>
    <property type="evidence" value="ECO:0007669"/>
    <property type="project" value="TreeGrafter"/>
</dbReference>
<accession>A0A2K3MFN3</accession>
<dbReference type="Gene3D" id="3.40.50.12780">
    <property type="entry name" value="N-terminal domain of ligase-like"/>
    <property type="match status" value="1"/>
</dbReference>
<feature type="non-terminal residue" evidence="3">
    <location>
        <position position="1"/>
    </location>
</feature>
<evidence type="ECO:0000313" key="4">
    <source>
        <dbReference type="Proteomes" id="UP000236291"/>
    </source>
</evidence>
<dbReference type="Proteomes" id="UP000236291">
    <property type="component" value="Unassembled WGS sequence"/>
</dbReference>
<evidence type="ECO:0000259" key="2">
    <source>
        <dbReference type="Pfam" id="PF00501"/>
    </source>
</evidence>
<evidence type="ECO:0000313" key="3">
    <source>
        <dbReference type="EMBL" id="PNX89605.1"/>
    </source>
</evidence>
<dbReference type="AlphaFoldDB" id="A0A2K3MFN3"/>
<dbReference type="SUPFAM" id="SSF56801">
    <property type="entry name" value="Acetyl-CoA synthetase-like"/>
    <property type="match status" value="1"/>
</dbReference>
<dbReference type="EMBL" id="ASHM01060335">
    <property type="protein sequence ID" value="PNX89605.1"/>
    <property type="molecule type" value="Genomic_DNA"/>
</dbReference>
<dbReference type="PANTHER" id="PTHR43201:SF8">
    <property type="entry name" value="ACYL-COA SYNTHETASE FAMILY MEMBER 3"/>
    <property type="match status" value="1"/>
</dbReference>
<reference evidence="3 4" key="1">
    <citation type="journal article" date="2014" name="Am. J. Bot.">
        <title>Genome assembly and annotation for red clover (Trifolium pratense; Fabaceae).</title>
        <authorList>
            <person name="Istvanek J."/>
            <person name="Jaros M."/>
            <person name="Krenek A."/>
            <person name="Repkova J."/>
        </authorList>
    </citation>
    <scope>NUCLEOTIDE SEQUENCE [LARGE SCALE GENOMIC DNA]</scope>
    <source>
        <strain evidence="4">cv. Tatra</strain>
        <tissue evidence="3">Young leaves</tissue>
    </source>
</reference>
<comment type="caution">
    <text evidence="3">The sequence shown here is derived from an EMBL/GenBank/DDBJ whole genome shotgun (WGS) entry which is preliminary data.</text>
</comment>
<gene>
    <name evidence="3" type="ORF">L195_g045727</name>
</gene>
<keyword evidence="3" id="KW-0436">Ligase</keyword>
<sequence>DVSAILSTEDHSELMQSIASKTSSQFFHIPPVPYKSLEKSKDSQNGESDADRIFLDNTLRSSEDPALILYTSGTTGKPKGVVHTHRSIIAQVQTLTKAWGYTSADQFLHCLPLHHIHEIHVHGLFNGLLAPLYAGSTVEFLPKFSQWNLEEIARVISNRRI</sequence>
<dbReference type="InterPro" id="IPR020845">
    <property type="entry name" value="AMP-binding_CS"/>
</dbReference>
<dbReference type="PANTHER" id="PTHR43201">
    <property type="entry name" value="ACYL-COA SYNTHETASE"/>
    <property type="match status" value="1"/>
</dbReference>
<dbReference type="InterPro" id="IPR020459">
    <property type="entry name" value="AMP-binding"/>
</dbReference>
<comment type="similarity">
    <text evidence="1">Belongs to the ATP-dependent AMP-binding enzyme family.</text>
</comment>
<dbReference type="PROSITE" id="PS00455">
    <property type="entry name" value="AMP_BINDING"/>
    <property type="match status" value="1"/>
</dbReference>
<reference evidence="3 4" key="2">
    <citation type="journal article" date="2017" name="Front. Plant Sci.">
        <title>Gene Classification and Mining of Molecular Markers Useful in Red Clover (Trifolium pratense) Breeding.</title>
        <authorList>
            <person name="Istvanek J."/>
            <person name="Dluhosova J."/>
            <person name="Dluhos P."/>
            <person name="Patkova L."/>
            <person name="Nedelnik J."/>
            <person name="Repkova J."/>
        </authorList>
    </citation>
    <scope>NUCLEOTIDE SEQUENCE [LARGE SCALE GENOMIC DNA]</scope>
    <source>
        <strain evidence="4">cv. Tatra</strain>
        <tissue evidence="3">Young leaves</tissue>
    </source>
</reference>
<feature type="domain" description="AMP-dependent synthetase/ligase" evidence="2">
    <location>
        <begin position="39"/>
        <end position="159"/>
    </location>
</feature>
<dbReference type="Pfam" id="PF00501">
    <property type="entry name" value="AMP-binding"/>
    <property type="match status" value="1"/>
</dbReference>
<evidence type="ECO:0000256" key="1">
    <source>
        <dbReference type="ARBA" id="ARBA00006432"/>
    </source>
</evidence>